<accession>A0A0H4VGX9</accession>
<sequence length="114" mass="12798">MPGPVKSGHFCFKPVFQKTGPKRRYMEGIFRYSPGCAAVGELCRQAQEKTTQPPLLVFSPTIQLHGPWRLLVRARRKGRRAWLFLCQAVVKDKKQKAGTFSGAPAFCFTEQGKG</sequence>
<evidence type="ECO:0000313" key="1">
    <source>
        <dbReference type="EMBL" id="AKQ44880.1"/>
    </source>
</evidence>
<proteinExistence type="predicted"/>
<name>A0A0H4VGX9_9BACT</name>
<dbReference type="AlphaFoldDB" id="A0A0H4VGX9"/>
<dbReference type="STRING" id="1379910.TH63_03375"/>
<dbReference type="KEGG" id="ruf:TH63_03375"/>
<dbReference type="EMBL" id="CP010777">
    <property type="protein sequence ID" value="AKQ44880.1"/>
    <property type="molecule type" value="Genomic_DNA"/>
</dbReference>
<gene>
    <name evidence="1" type="ORF">TH63_03375</name>
</gene>
<dbReference type="Proteomes" id="UP000036458">
    <property type="component" value="Chromosome"/>
</dbReference>
<reference evidence="1 2" key="1">
    <citation type="submission" date="2015-01" db="EMBL/GenBank/DDBJ databases">
        <title>Rufibacter sp./DG31D/ whole genome sequencing.</title>
        <authorList>
            <person name="Kim M.K."/>
            <person name="Srinivasan S."/>
            <person name="Lee J.-J."/>
        </authorList>
    </citation>
    <scope>NUCLEOTIDE SEQUENCE [LARGE SCALE GENOMIC DNA]</scope>
    <source>
        <strain evidence="1 2">DG31D</strain>
    </source>
</reference>
<organism evidence="1 2">
    <name type="scientific">Rufibacter radiotolerans</name>
    <dbReference type="NCBI Taxonomy" id="1379910"/>
    <lineage>
        <taxon>Bacteria</taxon>
        <taxon>Pseudomonadati</taxon>
        <taxon>Bacteroidota</taxon>
        <taxon>Cytophagia</taxon>
        <taxon>Cytophagales</taxon>
        <taxon>Hymenobacteraceae</taxon>
        <taxon>Rufibacter</taxon>
    </lineage>
</organism>
<evidence type="ECO:0000313" key="2">
    <source>
        <dbReference type="Proteomes" id="UP000036458"/>
    </source>
</evidence>
<keyword evidence="2" id="KW-1185">Reference proteome</keyword>
<protein>
    <submittedName>
        <fullName evidence="1">Uncharacterized protein</fullName>
    </submittedName>
</protein>